<reference evidence="1 2" key="1">
    <citation type="journal article" date="2014" name="PLoS ONE">
        <title>Global Analysis of Gene Expression Profiles in Physic Nut (Jatropha curcas L.) Seedlings Exposed to Salt Stress.</title>
        <authorList>
            <person name="Zhang L."/>
            <person name="Zhang C."/>
            <person name="Wu P."/>
            <person name="Chen Y."/>
            <person name="Li M."/>
            <person name="Jiang H."/>
            <person name="Wu G."/>
        </authorList>
    </citation>
    <scope>NUCLEOTIDE SEQUENCE [LARGE SCALE GENOMIC DNA]</scope>
    <source>
        <strain evidence="2">cv. GZQX0401</strain>
        <tissue evidence="1">Young leaves</tissue>
    </source>
</reference>
<keyword evidence="2" id="KW-1185">Reference proteome</keyword>
<dbReference type="Proteomes" id="UP000027138">
    <property type="component" value="Unassembled WGS sequence"/>
</dbReference>
<dbReference type="EMBL" id="KK914963">
    <property type="protein sequence ID" value="KDP25904.1"/>
    <property type="molecule type" value="Genomic_DNA"/>
</dbReference>
<protein>
    <submittedName>
        <fullName evidence="1">Uncharacterized protein</fullName>
    </submittedName>
</protein>
<proteinExistence type="predicted"/>
<organism evidence="1 2">
    <name type="scientific">Jatropha curcas</name>
    <name type="common">Barbados nut</name>
    <dbReference type="NCBI Taxonomy" id="180498"/>
    <lineage>
        <taxon>Eukaryota</taxon>
        <taxon>Viridiplantae</taxon>
        <taxon>Streptophyta</taxon>
        <taxon>Embryophyta</taxon>
        <taxon>Tracheophyta</taxon>
        <taxon>Spermatophyta</taxon>
        <taxon>Magnoliopsida</taxon>
        <taxon>eudicotyledons</taxon>
        <taxon>Gunneridae</taxon>
        <taxon>Pentapetalae</taxon>
        <taxon>rosids</taxon>
        <taxon>fabids</taxon>
        <taxon>Malpighiales</taxon>
        <taxon>Euphorbiaceae</taxon>
        <taxon>Crotonoideae</taxon>
        <taxon>Jatropheae</taxon>
        <taxon>Jatropha</taxon>
    </lineage>
</organism>
<evidence type="ECO:0000313" key="1">
    <source>
        <dbReference type="EMBL" id="KDP25904.1"/>
    </source>
</evidence>
<sequence>MLVMVVIGWPRGASGDFSWEESWPMHGKTCFSDERTAITSPGNMTRAHEVQGRARNLCFKTLCLSRVLLALAHINVALVIFVCKLSDLLECFSRSCILMSRS</sequence>
<evidence type="ECO:0000313" key="2">
    <source>
        <dbReference type="Proteomes" id="UP000027138"/>
    </source>
</evidence>
<gene>
    <name evidence="1" type="ORF">JCGZ_22975</name>
</gene>
<accession>A0A067K268</accession>
<dbReference type="AlphaFoldDB" id="A0A067K268"/>
<name>A0A067K268_JATCU</name>